<dbReference type="Proteomes" id="UP000613030">
    <property type="component" value="Unassembled WGS sequence"/>
</dbReference>
<evidence type="ECO:0008006" key="3">
    <source>
        <dbReference type="Google" id="ProtNLM"/>
    </source>
</evidence>
<keyword evidence="2" id="KW-1185">Reference proteome</keyword>
<dbReference type="Gene3D" id="2.180.10.10">
    <property type="entry name" value="RHS repeat-associated core"/>
    <property type="match status" value="1"/>
</dbReference>
<reference evidence="1 2" key="1">
    <citation type="submission" date="2021-01" db="EMBL/GenBank/DDBJ databases">
        <title>Chryseolinea sp. Jin1 Genome sequencing and assembly.</title>
        <authorList>
            <person name="Kim I."/>
        </authorList>
    </citation>
    <scope>NUCLEOTIDE SEQUENCE [LARGE SCALE GENOMIC DNA]</scope>
    <source>
        <strain evidence="1 2">Jin1</strain>
    </source>
</reference>
<evidence type="ECO:0000313" key="2">
    <source>
        <dbReference type="Proteomes" id="UP000613030"/>
    </source>
</evidence>
<proteinExistence type="predicted"/>
<organism evidence="1 2">
    <name type="scientific">Chryseolinea lacunae</name>
    <dbReference type="NCBI Taxonomy" id="2801331"/>
    <lineage>
        <taxon>Bacteria</taxon>
        <taxon>Pseudomonadati</taxon>
        <taxon>Bacteroidota</taxon>
        <taxon>Cytophagia</taxon>
        <taxon>Cytophagales</taxon>
        <taxon>Fulvivirgaceae</taxon>
        <taxon>Chryseolinea</taxon>
    </lineage>
</organism>
<dbReference type="InterPro" id="IPR006530">
    <property type="entry name" value="YD"/>
</dbReference>
<evidence type="ECO:0000313" key="1">
    <source>
        <dbReference type="EMBL" id="MBL0739872.1"/>
    </source>
</evidence>
<dbReference type="NCBIfam" id="TIGR01643">
    <property type="entry name" value="YD_repeat_2x"/>
    <property type="match status" value="1"/>
</dbReference>
<dbReference type="EMBL" id="JAERRB010000001">
    <property type="protein sequence ID" value="MBL0739872.1"/>
    <property type="molecule type" value="Genomic_DNA"/>
</dbReference>
<name>A0ABS1KKX3_9BACT</name>
<sequence length="270" mass="29784">MANDWFSKSLSVLFFMTLVCCSHDPDPQNQPNPGGGTVTPKTCLVKTERSAASENTVARNGQGLPITLTYTPSGNATVTCSIQYDAQNRIVKLLQGNAYIEYAYDGTRPVTGTVYTRTDTQASFQELWQFVYHYSASGQLATTTDQAGTTHRFTYDASGNMISQHTKTTSTSEVLTHAYTTFDTKKNPDTKITFDQLLIPNGAQGDYSMTILRLPAGSARNVTQETVRLDNGGYEVRTFAYQYNDSGYPIVMLVNGDGGRETVRWGYECK</sequence>
<dbReference type="Pfam" id="PF05593">
    <property type="entry name" value="RHS_repeat"/>
    <property type="match status" value="1"/>
</dbReference>
<gene>
    <name evidence="1" type="ORF">JI741_01520</name>
</gene>
<dbReference type="InterPro" id="IPR031325">
    <property type="entry name" value="RHS_repeat"/>
</dbReference>
<comment type="caution">
    <text evidence="1">The sequence shown here is derived from an EMBL/GenBank/DDBJ whole genome shotgun (WGS) entry which is preliminary data.</text>
</comment>
<protein>
    <recommendedName>
        <fullName evidence="3">YD repeat-containing protein</fullName>
    </recommendedName>
</protein>
<accession>A0ABS1KKX3</accession>
<dbReference type="RefSeq" id="WP_202006835.1">
    <property type="nucleotide sequence ID" value="NZ_JAERRB010000001.1"/>
</dbReference>